<keyword evidence="4" id="KW-1003">Cell membrane</keyword>
<protein>
    <submittedName>
        <fullName evidence="13">Phosphoglycerol transferase MdoB</fullName>
    </submittedName>
</protein>
<dbReference type="InterPro" id="IPR017850">
    <property type="entry name" value="Alkaline_phosphatase_core_sf"/>
</dbReference>
<keyword evidence="13" id="KW-0808">Transferase</keyword>
<dbReference type="InterPro" id="IPR000917">
    <property type="entry name" value="Sulfatase_N"/>
</dbReference>
<keyword evidence="5 11" id="KW-0812">Transmembrane</keyword>
<keyword evidence="14" id="KW-1185">Reference proteome</keyword>
<evidence type="ECO:0000256" key="5">
    <source>
        <dbReference type="ARBA" id="ARBA00022692"/>
    </source>
</evidence>
<dbReference type="OrthoDB" id="5901192at2"/>
<dbReference type="SUPFAM" id="SSF53649">
    <property type="entry name" value="Alkaline phosphatase-like"/>
    <property type="match status" value="1"/>
</dbReference>
<keyword evidence="9" id="KW-0464">Manganese</keyword>
<gene>
    <name evidence="13" type="ORF">SAMN04488692_101128</name>
</gene>
<dbReference type="GO" id="GO:0046872">
    <property type="term" value="F:metal ion binding"/>
    <property type="evidence" value="ECO:0007669"/>
    <property type="project" value="UniProtKB-KW"/>
</dbReference>
<evidence type="ECO:0000256" key="7">
    <source>
        <dbReference type="ARBA" id="ARBA00023136"/>
    </source>
</evidence>
<sequence length="639" mass="74905">MENEKNYVDKKYAGFNRRQRWFAYAFLLGFLLKYNYLLVRIFVVPSLSGLILRNIAFLVIIGYFLLPLTRQRRGRKVLLRTMAVFTAFFAANLWYNRYFGNYLSLNDLIGSEDIGNPMIIFRQLINFGDIIFFIDIIIMTAFRKKKPEAGAQTVTDQKEGAELRDLVPGSRTTKSVVILMVLLLIFSQTLLTNFQLGNQNPQKLYRESAPGFVNVFGISSLYLFEVYDLIQARRQPPEDPEMADLPSFILEDEFDGEAKIPPETNIIVVQVESLDEQVMDFQYRGREVVPFFNKFKEESIYAENFYAMHVNGSFDADFSLLTSLYPLNRTYAFRDNDMSKFDSLVDELNDKGYETLAFHGNDKSFFHRDKAYPELGFDKFYGKADYSLEDKVMDKEDFYLGINDYDFFLQSIDKLERAEEPFFGYFITVTSHTPFDSYPGNHYVEEFSDIDAQFLHDYFQSISFTDRAFRRFYQELERRNMTENTLFVVYSDHDASVDTELYSSSVDFELDREVKKPEQIPLMIKHPLLEPDRIENTGTITDLGPTILDLLGAEEKPYEFLGRSLLKGDEKPVFFLHEVPQIFYYDNLFLRYPDHLEKIGSRENPRRVIEEHEIDTDKLDAIIDYMRQIMPARAREDED</sequence>
<dbReference type="STRING" id="321763.SAMN04488692_101128"/>
<dbReference type="CDD" id="cd16015">
    <property type="entry name" value="LTA_synthase"/>
    <property type="match status" value="1"/>
</dbReference>
<dbReference type="PIRSF" id="PIRSF005091">
    <property type="entry name" value="Mmb_sulf_HI1246"/>
    <property type="match status" value="1"/>
</dbReference>
<evidence type="ECO:0000256" key="1">
    <source>
        <dbReference type="ARBA" id="ARBA00004651"/>
    </source>
</evidence>
<proteinExistence type="inferred from homology"/>
<evidence type="ECO:0000313" key="13">
    <source>
        <dbReference type="EMBL" id="SDL08999.1"/>
    </source>
</evidence>
<evidence type="ECO:0000256" key="9">
    <source>
        <dbReference type="PIRSR" id="PIRSR005091-2"/>
    </source>
</evidence>
<feature type="binding site" evidence="10">
    <location>
        <position position="492"/>
    </location>
    <ligand>
        <name>Mn(2+)</name>
        <dbReference type="ChEBI" id="CHEBI:29035"/>
    </ligand>
</feature>
<comment type="pathway">
    <text evidence="2">Cell wall biogenesis; lipoteichoic acid biosynthesis.</text>
</comment>
<reference evidence="13 14" key="1">
    <citation type="submission" date="2016-10" db="EMBL/GenBank/DDBJ databases">
        <authorList>
            <person name="de Groot N.N."/>
        </authorList>
    </citation>
    <scope>NUCLEOTIDE SEQUENCE [LARGE SCALE GENOMIC DNA]</scope>
    <source>
        <strain evidence="13 14">SLAS-1</strain>
    </source>
</reference>
<feature type="transmembrane region" description="Helical" evidence="11">
    <location>
        <begin position="78"/>
        <end position="99"/>
    </location>
</feature>
<feature type="binding site" evidence="10">
    <location>
        <position position="272"/>
    </location>
    <ligand>
        <name>Mn(2+)</name>
        <dbReference type="ChEBI" id="CHEBI:29035"/>
    </ligand>
</feature>
<keyword evidence="7 11" id="KW-0472">Membrane</keyword>
<dbReference type="GO" id="GO:0016740">
    <property type="term" value="F:transferase activity"/>
    <property type="evidence" value="ECO:0007669"/>
    <property type="project" value="UniProtKB-KW"/>
</dbReference>
<dbReference type="GO" id="GO:0005886">
    <property type="term" value="C:plasma membrane"/>
    <property type="evidence" value="ECO:0007669"/>
    <property type="project" value="UniProtKB-SubCell"/>
</dbReference>
<dbReference type="Gene3D" id="3.30.1120.170">
    <property type="match status" value="1"/>
</dbReference>
<dbReference type="RefSeq" id="WP_159429744.1">
    <property type="nucleotide sequence ID" value="NZ_FNGO01000001.1"/>
</dbReference>
<evidence type="ECO:0000313" key="14">
    <source>
        <dbReference type="Proteomes" id="UP000199476"/>
    </source>
</evidence>
<dbReference type="PANTHER" id="PTHR47371:SF3">
    <property type="entry name" value="PHOSPHOGLYCEROL TRANSFERASE I"/>
    <property type="match status" value="1"/>
</dbReference>
<feature type="transmembrane region" description="Helical" evidence="11">
    <location>
        <begin position="176"/>
        <end position="196"/>
    </location>
</feature>
<dbReference type="InterPro" id="IPR050448">
    <property type="entry name" value="OpgB/LTA_synthase_biosynth"/>
</dbReference>
<dbReference type="PANTHER" id="PTHR47371">
    <property type="entry name" value="LIPOTEICHOIC ACID SYNTHASE"/>
    <property type="match status" value="1"/>
</dbReference>
<dbReference type="Gene3D" id="3.40.720.10">
    <property type="entry name" value="Alkaline Phosphatase, subunit A"/>
    <property type="match status" value="1"/>
</dbReference>
<feature type="transmembrane region" description="Helical" evidence="11">
    <location>
        <begin position="119"/>
        <end position="142"/>
    </location>
</feature>
<dbReference type="Pfam" id="PF00884">
    <property type="entry name" value="Sulfatase"/>
    <property type="match status" value="1"/>
</dbReference>
<evidence type="ECO:0000256" key="6">
    <source>
        <dbReference type="ARBA" id="ARBA00022989"/>
    </source>
</evidence>
<evidence type="ECO:0000256" key="3">
    <source>
        <dbReference type="ARBA" id="ARBA00009983"/>
    </source>
</evidence>
<feature type="transmembrane region" description="Helical" evidence="11">
    <location>
        <begin position="49"/>
        <end position="66"/>
    </location>
</feature>
<feature type="transmembrane region" description="Helical" evidence="11">
    <location>
        <begin position="21"/>
        <end position="43"/>
    </location>
</feature>
<dbReference type="EMBL" id="FNGO01000001">
    <property type="protein sequence ID" value="SDL08999.1"/>
    <property type="molecule type" value="Genomic_DNA"/>
</dbReference>
<evidence type="ECO:0000256" key="10">
    <source>
        <dbReference type="PIRSR" id="PIRSR005091-3"/>
    </source>
</evidence>
<feature type="active site" evidence="8">
    <location>
        <position position="313"/>
    </location>
</feature>
<comment type="similarity">
    <text evidence="3">Belongs to the LTA synthase family.</text>
</comment>
<dbReference type="AlphaFoldDB" id="A0A1G9H802"/>
<evidence type="ECO:0000256" key="11">
    <source>
        <dbReference type="SAM" id="Phobius"/>
    </source>
</evidence>
<name>A0A1G9H802_9FIRM</name>
<evidence type="ECO:0000256" key="4">
    <source>
        <dbReference type="ARBA" id="ARBA00022475"/>
    </source>
</evidence>
<organism evidence="13 14">
    <name type="scientific">Halarsenatibacter silvermanii</name>
    <dbReference type="NCBI Taxonomy" id="321763"/>
    <lineage>
        <taxon>Bacteria</taxon>
        <taxon>Bacillati</taxon>
        <taxon>Bacillota</taxon>
        <taxon>Clostridia</taxon>
        <taxon>Halanaerobiales</taxon>
        <taxon>Halarsenatibacteraceae</taxon>
        <taxon>Halarsenatibacter</taxon>
    </lineage>
</organism>
<evidence type="ECO:0000256" key="8">
    <source>
        <dbReference type="PIRSR" id="PIRSR005091-1"/>
    </source>
</evidence>
<keyword evidence="6 11" id="KW-1133">Transmembrane helix</keyword>
<dbReference type="Proteomes" id="UP000199476">
    <property type="component" value="Unassembled WGS sequence"/>
</dbReference>
<dbReference type="InterPro" id="IPR012160">
    <property type="entry name" value="LtaS-like"/>
</dbReference>
<accession>A0A1G9H802</accession>
<comment type="subcellular location">
    <subcellularLocation>
        <location evidence="1">Cell membrane</location>
        <topology evidence="1">Multi-pass membrane protein</topology>
    </subcellularLocation>
</comment>
<feature type="binding site" evidence="10">
    <location>
        <position position="493"/>
    </location>
    <ligand>
        <name>Mn(2+)</name>
        <dbReference type="ChEBI" id="CHEBI:29035"/>
    </ligand>
</feature>
<keyword evidence="9" id="KW-0479">Metal-binding</keyword>
<feature type="domain" description="Sulfatase N-terminal" evidence="12">
    <location>
        <begin position="265"/>
        <end position="553"/>
    </location>
</feature>
<evidence type="ECO:0000259" key="12">
    <source>
        <dbReference type="Pfam" id="PF00884"/>
    </source>
</evidence>
<feature type="binding site" evidence="9">
    <location>
        <position position="432"/>
    </location>
    <ligand>
        <name>substrate</name>
    </ligand>
</feature>
<evidence type="ECO:0000256" key="2">
    <source>
        <dbReference type="ARBA" id="ARBA00004936"/>
    </source>
</evidence>